<organism evidence="4 5">
    <name type="scientific">Herbaspirillum robiniae</name>
    <dbReference type="NCBI Taxonomy" id="2014887"/>
    <lineage>
        <taxon>Bacteria</taxon>
        <taxon>Pseudomonadati</taxon>
        <taxon>Pseudomonadota</taxon>
        <taxon>Betaproteobacteria</taxon>
        <taxon>Burkholderiales</taxon>
        <taxon>Oxalobacteraceae</taxon>
        <taxon>Herbaspirillum</taxon>
    </lineage>
</organism>
<feature type="transmembrane region" description="Helical" evidence="2">
    <location>
        <begin position="47"/>
        <end position="66"/>
    </location>
</feature>
<sequence>MKTSDLFHRFSIACAQAVGASWTFVAALSVIVVWAVTGPMFGYSDTWQLLINTGTTIITFLMVFLIQNAQNRDAEATQLKLDELIRAMKGTRKDMLDVEDLSDEELSRLKQEFARMGEHPDDPVRQRLRKTLGRGRRDGGHERHGGKGGQQGGKVDDAQPQQRTPAAQPRRKEIQFEEYSRPLRASQRQWT</sequence>
<evidence type="ECO:0000313" key="3">
    <source>
        <dbReference type="EMBL" id="NUU01552.1"/>
    </source>
</evidence>
<dbReference type="AlphaFoldDB" id="A0A246WPZ5"/>
<reference evidence="3 6" key="2">
    <citation type="journal article" date="2020" name="Front. Plant Sci.">
        <title>Isolation of Rhizosphere Bacteria That Improve Quality and Water Stress Tolerance in Greenhouse Ornamentals.</title>
        <authorList>
            <person name="Nordstedt N.P."/>
            <person name="Jones M.L."/>
        </authorList>
    </citation>
    <scope>NUCLEOTIDE SEQUENCE [LARGE SCALE GENOMIC DNA]</scope>
    <source>
        <strain evidence="3 6">C6C2</strain>
    </source>
</reference>
<feature type="compositionally biased region" description="Basic and acidic residues" evidence="1">
    <location>
        <begin position="170"/>
        <end position="181"/>
    </location>
</feature>
<dbReference type="RefSeq" id="WP_079217659.1">
    <property type="nucleotide sequence ID" value="NZ_CP018845.1"/>
</dbReference>
<feature type="compositionally biased region" description="Low complexity" evidence="1">
    <location>
        <begin position="158"/>
        <end position="168"/>
    </location>
</feature>
<proteinExistence type="predicted"/>
<dbReference type="OrthoDB" id="119761at2"/>
<dbReference type="Proteomes" id="UP000197596">
    <property type="component" value="Unassembled WGS sequence"/>
</dbReference>
<feature type="transmembrane region" description="Helical" evidence="2">
    <location>
        <begin position="12"/>
        <end position="35"/>
    </location>
</feature>
<dbReference type="GO" id="GO:0055085">
    <property type="term" value="P:transmembrane transport"/>
    <property type="evidence" value="ECO:0007669"/>
    <property type="project" value="InterPro"/>
</dbReference>
<feature type="compositionally biased region" description="Basic and acidic residues" evidence="1">
    <location>
        <begin position="135"/>
        <end position="145"/>
    </location>
</feature>
<dbReference type="Proteomes" id="UP000536746">
    <property type="component" value="Unassembled WGS sequence"/>
</dbReference>
<reference evidence="4 5" key="1">
    <citation type="submission" date="2017-06" db="EMBL/GenBank/DDBJ databases">
        <title>Herbaspirillum phytohormonus sp. nov., isolated from the root nodule of Robinia pseudoacacia in lead-zinc mine.</title>
        <authorList>
            <person name="Fan M."/>
            <person name="Lin Y."/>
        </authorList>
    </citation>
    <scope>NUCLEOTIDE SEQUENCE [LARGE SCALE GENOMIC DNA]</scope>
    <source>
        <strain evidence="4 5">HZ10</strain>
    </source>
</reference>
<gene>
    <name evidence="4" type="ORF">CEJ42_14555</name>
    <name evidence="3" type="ORF">HNO84_08080</name>
</gene>
<evidence type="ECO:0000313" key="4">
    <source>
        <dbReference type="EMBL" id="OWY28452.1"/>
    </source>
</evidence>
<dbReference type="EMBL" id="JABFMT010000006">
    <property type="protein sequence ID" value="NUU01552.1"/>
    <property type="molecule type" value="Genomic_DNA"/>
</dbReference>
<keyword evidence="2" id="KW-0812">Transmembrane</keyword>
<keyword evidence="2" id="KW-0472">Membrane</keyword>
<keyword evidence="6" id="KW-1185">Reference proteome</keyword>
<feature type="region of interest" description="Disordered" evidence="1">
    <location>
        <begin position="132"/>
        <end position="191"/>
    </location>
</feature>
<evidence type="ECO:0000313" key="6">
    <source>
        <dbReference type="Proteomes" id="UP000536746"/>
    </source>
</evidence>
<accession>A0A246WPZ5</accession>
<dbReference type="EMBL" id="NJGU01000007">
    <property type="protein sequence ID" value="OWY28452.1"/>
    <property type="molecule type" value="Genomic_DNA"/>
</dbReference>
<name>A0A246WPZ5_9BURK</name>
<dbReference type="InterPro" id="IPR007251">
    <property type="entry name" value="Iron_permease_Fet4"/>
</dbReference>
<evidence type="ECO:0000313" key="5">
    <source>
        <dbReference type="Proteomes" id="UP000197596"/>
    </source>
</evidence>
<dbReference type="Pfam" id="PF04120">
    <property type="entry name" value="Iron_permease"/>
    <property type="match status" value="1"/>
</dbReference>
<protein>
    <submittedName>
        <fullName evidence="3">Low affinity iron permease family protein</fullName>
    </submittedName>
</protein>
<comment type="caution">
    <text evidence="4">The sequence shown here is derived from an EMBL/GenBank/DDBJ whole genome shotgun (WGS) entry which is preliminary data.</text>
</comment>
<evidence type="ECO:0000256" key="1">
    <source>
        <dbReference type="SAM" id="MobiDB-lite"/>
    </source>
</evidence>
<evidence type="ECO:0000256" key="2">
    <source>
        <dbReference type="SAM" id="Phobius"/>
    </source>
</evidence>
<keyword evidence="2" id="KW-1133">Transmembrane helix</keyword>